<gene>
    <name evidence="5" type="ORF">FisN_2Hh129</name>
</gene>
<evidence type="ECO:0000256" key="4">
    <source>
        <dbReference type="SAM" id="MobiDB-lite"/>
    </source>
</evidence>
<organism evidence="5 6">
    <name type="scientific">Fistulifera solaris</name>
    <name type="common">Oleaginous diatom</name>
    <dbReference type="NCBI Taxonomy" id="1519565"/>
    <lineage>
        <taxon>Eukaryota</taxon>
        <taxon>Sar</taxon>
        <taxon>Stramenopiles</taxon>
        <taxon>Ochrophyta</taxon>
        <taxon>Bacillariophyta</taxon>
        <taxon>Bacillariophyceae</taxon>
        <taxon>Bacillariophycidae</taxon>
        <taxon>Naviculales</taxon>
        <taxon>Naviculaceae</taxon>
        <taxon>Fistulifera</taxon>
    </lineage>
</organism>
<dbReference type="InParanoid" id="A0A1Z5KPL9"/>
<dbReference type="SMART" id="SM00320">
    <property type="entry name" value="WD40"/>
    <property type="match status" value="7"/>
</dbReference>
<dbReference type="PROSITE" id="PS00678">
    <property type="entry name" value="WD_REPEATS_1"/>
    <property type="match status" value="1"/>
</dbReference>
<protein>
    <submittedName>
        <fullName evidence="5">Uncharacterized protein</fullName>
    </submittedName>
</protein>
<dbReference type="InterPro" id="IPR015943">
    <property type="entry name" value="WD40/YVTN_repeat-like_dom_sf"/>
</dbReference>
<evidence type="ECO:0000256" key="2">
    <source>
        <dbReference type="ARBA" id="ARBA00022737"/>
    </source>
</evidence>
<keyword evidence="2" id="KW-0677">Repeat</keyword>
<dbReference type="PROSITE" id="PS50082">
    <property type="entry name" value="WD_REPEATS_2"/>
    <property type="match status" value="1"/>
</dbReference>
<dbReference type="EMBL" id="BDSP01000264">
    <property type="protein sequence ID" value="GAX28052.1"/>
    <property type="molecule type" value="Genomic_DNA"/>
</dbReference>
<proteinExistence type="predicted"/>
<dbReference type="InterPro" id="IPR019775">
    <property type="entry name" value="WD40_repeat_CS"/>
</dbReference>
<dbReference type="PROSITE" id="PS50294">
    <property type="entry name" value="WD_REPEATS_REGION"/>
    <property type="match status" value="1"/>
</dbReference>
<dbReference type="Pfam" id="PF00400">
    <property type="entry name" value="WD40"/>
    <property type="match status" value="1"/>
</dbReference>
<accession>A0A1Z5KPL9</accession>
<dbReference type="InterPro" id="IPR001680">
    <property type="entry name" value="WD40_rpt"/>
</dbReference>
<dbReference type="Gene3D" id="2.130.10.10">
    <property type="entry name" value="YVTN repeat-like/Quinoprotein amine dehydrogenase"/>
    <property type="match status" value="2"/>
</dbReference>
<dbReference type="AlphaFoldDB" id="A0A1Z5KPL9"/>
<feature type="region of interest" description="Disordered" evidence="4">
    <location>
        <begin position="99"/>
        <end position="118"/>
    </location>
</feature>
<reference evidence="5 6" key="1">
    <citation type="journal article" date="2015" name="Plant Cell">
        <title>Oil accumulation by the oleaginous diatom Fistulifera solaris as revealed by the genome and transcriptome.</title>
        <authorList>
            <person name="Tanaka T."/>
            <person name="Maeda Y."/>
            <person name="Veluchamy A."/>
            <person name="Tanaka M."/>
            <person name="Abida H."/>
            <person name="Marechal E."/>
            <person name="Bowler C."/>
            <person name="Muto M."/>
            <person name="Sunaga Y."/>
            <person name="Tanaka M."/>
            <person name="Yoshino T."/>
            <person name="Taniguchi T."/>
            <person name="Fukuda Y."/>
            <person name="Nemoto M."/>
            <person name="Matsumoto M."/>
            <person name="Wong P.S."/>
            <person name="Aburatani S."/>
            <person name="Fujibuchi W."/>
        </authorList>
    </citation>
    <scope>NUCLEOTIDE SEQUENCE [LARGE SCALE GENOMIC DNA]</scope>
    <source>
        <strain evidence="5 6">JPCC DA0580</strain>
    </source>
</reference>
<evidence type="ECO:0000256" key="3">
    <source>
        <dbReference type="PROSITE-ProRule" id="PRU00221"/>
    </source>
</evidence>
<dbReference type="Proteomes" id="UP000198406">
    <property type="component" value="Unassembled WGS sequence"/>
</dbReference>
<dbReference type="OrthoDB" id="538223at2759"/>
<evidence type="ECO:0000313" key="5">
    <source>
        <dbReference type="EMBL" id="GAX28052.1"/>
    </source>
</evidence>
<evidence type="ECO:0000313" key="6">
    <source>
        <dbReference type="Proteomes" id="UP000198406"/>
    </source>
</evidence>
<feature type="region of interest" description="Disordered" evidence="4">
    <location>
        <begin position="1"/>
        <end position="26"/>
    </location>
</feature>
<evidence type="ECO:0000256" key="1">
    <source>
        <dbReference type="ARBA" id="ARBA00022574"/>
    </source>
</evidence>
<sequence>MRKESICRSVSHTLSIPEHHPPEEETPSFVDAFATLELDEEAFFTTDELLYALDGIDEIGDDLLYTGEQEETLLEPIPVLSSSPLPDFPLRWNDNDSLLKEESEEESESWLETTSDLATETVDPSILDPPDDLDDLNLLEQLQSLSLGIDPTMAAQNAEFSNNEEEEDKLPPYMYCQPCDDNLPEATELDWIDEPAEEEYSFQPRQEAVEAAEHFIKAMSPMKKNTPKNERSCLGHKERILGLDLSECGKFLATASEDSTVRIWDTKSNRLLATMDHNKKFECLRVIWAPQSWRQEERCLDDPLQYLLATGSADGVVCLYSCSDPLTKPWLLQSKIDHSQLSHFAATEDPDDKPQVYSLQFIDDWKGLGSTGEQNSFLLTSSDDHVHLWEWDMLKKVKLESGTSETRVDFREVISIKFSNLHGHGYGVRVGQVSSSGMFSLPPTVVPEEERNLTNDMMPAEGTFGGDRNPNGLTFVFDAQYNATNGFLGVALSDGSLRILNGRGICLSVLQLPGMNSHLTSFAWDRSGRRLATCVASGHIITWSLEFHDSDVRATCVAIFERGHEVGRPLFGARYIENHQHTEDILLSWGVDGRLCLWDACAEGEAHGPLAILLAKESYPIYCVGLRPGLMAVGGGDGQNDFIGVPVYLYDFEPKSPSTESTATLTGP</sequence>
<dbReference type="PANTHER" id="PTHR19879:SF9">
    <property type="entry name" value="TRANSCRIPTION INITIATION FACTOR TFIID SUBUNIT 5"/>
    <property type="match status" value="1"/>
</dbReference>
<name>A0A1Z5KPL9_FISSO</name>
<comment type="caution">
    <text evidence="5">The sequence shown here is derived from an EMBL/GenBank/DDBJ whole genome shotgun (WGS) entry which is preliminary data.</text>
</comment>
<dbReference type="PANTHER" id="PTHR19879">
    <property type="entry name" value="TRANSCRIPTION INITIATION FACTOR TFIID"/>
    <property type="match status" value="1"/>
</dbReference>
<keyword evidence="6" id="KW-1185">Reference proteome</keyword>
<dbReference type="InterPro" id="IPR036322">
    <property type="entry name" value="WD40_repeat_dom_sf"/>
</dbReference>
<keyword evidence="1 3" id="KW-0853">WD repeat</keyword>
<dbReference type="SUPFAM" id="SSF50978">
    <property type="entry name" value="WD40 repeat-like"/>
    <property type="match status" value="1"/>
</dbReference>
<feature type="repeat" description="WD" evidence="3">
    <location>
        <begin position="233"/>
        <end position="274"/>
    </location>
</feature>